<reference evidence="1 2" key="1">
    <citation type="submission" date="2017-08" db="EMBL/GenBank/DDBJ databases">
        <title>Infants hospitalized years apart are colonized by the same room-sourced microbial strains.</title>
        <authorList>
            <person name="Brooks B."/>
            <person name="Olm M.R."/>
            <person name="Firek B.A."/>
            <person name="Baker R."/>
            <person name="Thomas B.C."/>
            <person name="Morowitz M.J."/>
            <person name="Banfield J.F."/>
        </authorList>
    </citation>
    <scope>NUCLEOTIDE SEQUENCE [LARGE SCALE GENOMIC DNA]</scope>
    <source>
        <strain evidence="1">S2_005_003_R2_42</strain>
    </source>
</reference>
<name>A0A2W5KYN3_9GAMM</name>
<protein>
    <submittedName>
        <fullName evidence="1">Uncharacterized protein</fullName>
    </submittedName>
</protein>
<proteinExistence type="predicted"/>
<accession>A0A2W5KYN3</accession>
<dbReference type="Proteomes" id="UP000249046">
    <property type="component" value="Unassembled WGS sequence"/>
</dbReference>
<organism evidence="1 2">
    <name type="scientific">Rhodanobacter denitrificans</name>
    <dbReference type="NCBI Taxonomy" id="666685"/>
    <lineage>
        <taxon>Bacteria</taxon>
        <taxon>Pseudomonadati</taxon>
        <taxon>Pseudomonadota</taxon>
        <taxon>Gammaproteobacteria</taxon>
        <taxon>Lysobacterales</taxon>
        <taxon>Rhodanobacteraceae</taxon>
        <taxon>Rhodanobacter</taxon>
    </lineage>
</organism>
<sequence length="197" mass="21471">MAIGLLSFAPLAPAADAPPRIADIVTPAAVADVVHIQPFTLQEGYVFDWRQERPRITSGTLAVFKVAPGLVHPRDAAEPVLYAGNQTAQRLNHGYESGYVVALIPGEIDLSSEPVWFGAADLPEWVDADTIRSERAKAQQAGIAPFDKGRVRSVTHDPLQSPDLASLLRDHVAEVVIRYAPQERALADTWRLPIAQR</sequence>
<dbReference type="AlphaFoldDB" id="A0A2W5KYN3"/>
<evidence type="ECO:0000313" key="2">
    <source>
        <dbReference type="Proteomes" id="UP000249046"/>
    </source>
</evidence>
<dbReference type="EMBL" id="QFPO01000001">
    <property type="protein sequence ID" value="PZQ19805.1"/>
    <property type="molecule type" value="Genomic_DNA"/>
</dbReference>
<evidence type="ECO:0000313" key="1">
    <source>
        <dbReference type="EMBL" id="PZQ19805.1"/>
    </source>
</evidence>
<comment type="caution">
    <text evidence="1">The sequence shown here is derived from an EMBL/GenBank/DDBJ whole genome shotgun (WGS) entry which is preliminary data.</text>
</comment>
<gene>
    <name evidence="1" type="ORF">DI564_00750</name>
</gene>